<sequence length="303" mass="34420">MSYRFDFDVSPRKDIRRIAEAEIARAILLLAEQPDGPHLAVHAARKRIKRLRALYRFAAHTDRSFQRSENHRLRTIQHGLAHARDAAALVETVAALKNHTITPEEREAIGKVEASLVERRDRLTSKETALAATIPETIRALEKSRQALASLEIDKDRHGFAIQLASRWEKTTRTALGLMTISKEGNNPAALHDLRKRCQDRWMQALLLRSAWPAGFTALAHQSKELIDLIGLSRDLGLLHDAIRDEPQLDITHDEETLIAPLINRLQSDLNRQAVVKAHELFITPTNRERQTIAMLILGRMDR</sequence>
<name>A0ABT8YLT2_9HYPH</name>
<feature type="domain" description="CHAD" evidence="1">
    <location>
        <begin position="8"/>
        <end position="288"/>
    </location>
</feature>
<dbReference type="InterPro" id="IPR007899">
    <property type="entry name" value="CHAD_dom"/>
</dbReference>
<organism evidence="2 3">
    <name type="scientific">Rhizobium alvei</name>
    <dbReference type="NCBI Taxonomy" id="1132659"/>
    <lineage>
        <taxon>Bacteria</taxon>
        <taxon>Pseudomonadati</taxon>
        <taxon>Pseudomonadota</taxon>
        <taxon>Alphaproteobacteria</taxon>
        <taxon>Hyphomicrobiales</taxon>
        <taxon>Rhizobiaceae</taxon>
        <taxon>Rhizobium/Agrobacterium group</taxon>
        <taxon>Rhizobium</taxon>
    </lineage>
</organism>
<dbReference type="PANTHER" id="PTHR39339">
    <property type="entry name" value="SLR1444 PROTEIN"/>
    <property type="match status" value="1"/>
</dbReference>
<keyword evidence="3" id="KW-1185">Reference proteome</keyword>
<dbReference type="SMART" id="SM00880">
    <property type="entry name" value="CHAD"/>
    <property type="match status" value="1"/>
</dbReference>
<dbReference type="PROSITE" id="PS51708">
    <property type="entry name" value="CHAD"/>
    <property type="match status" value="1"/>
</dbReference>
<comment type="caution">
    <text evidence="2">The sequence shown here is derived from an EMBL/GenBank/DDBJ whole genome shotgun (WGS) entry which is preliminary data.</text>
</comment>
<dbReference type="Proteomes" id="UP001174932">
    <property type="component" value="Unassembled WGS sequence"/>
</dbReference>
<dbReference type="Gene3D" id="1.40.20.10">
    <property type="entry name" value="CHAD domain"/>
    <property type="match status" value="1"/>
</dbReference>
<dbReference type="Pfam" id="PF05235">
    <property type="entry name" value="CHAD"/>
    <property type="match status" value="1"/>
</dbReference>
<evidence type="ECO:0000259" key="1">
    <source>
        <dbReference type="PROSITE" id="PS51708"/>
    </source>
</evidence>
<reference evidence="2" key="1">
    <citation type="journal article" date="2015" name="Int. J. Syst. Evol. Microbiol.">
        <title>Rhizobium alvei sp. nov., isolated from a freshwater river.</title>
        <authorList>
            <person name="Sheu S.Y."/>
            <person name="Huang H.W."/>
            <person name="Young C.C."/>
            <person name="Chen W.M."/>
        </authorList>
    </citation>
    <scope>NUCLEOTIDE SEQUENCE</scope>
    <source>
        <strain evidence="2">TNR-22</strain>
    </source>
</reference>
<dbReference type="EMBL" id="JAUOZU010000007">
    <property type="protein sequence ID" value="MDO6964269.1"/>
    <property type="molecule type" value="Genomic_DNA"/>
</dbReference>
<reference evidence="2" key="2">
    <citation type="submission" date="2023-07" db="EMBL/GenBank/DDBJ databases">
        <authorList>
            <person name="Shen H."/>
        </authorList>
    </citation>
    <scope>NUCLEOTIDE SEQUENCE</scope>
    <source>
        <strain evidence="2">TNR-22</strain>
    </source>
</reference>
<dbReference type="PANTHER" id="PTHR39339:SF1">
    <property type="entry name" value="CHAD DOMAIN-CONTAINING PROTEIN"/>
    <property type="match status" value="1"/>
</dbReference>
<proteinExistence type="predicted"/>
<dbReference type="InterPro" id="IPR038186">
    <property type="entry name" value="CHAD_dom_sf"/>
</dbReference>
<protein>
    <submittedName>
        <fullName evidence="2">CHAD domain-containing protein</fullName>
    </submittedName>
</protein>
<dbReference type="RefSeq" id="WP_304376195.1">
    <property type="nucleotide sequence ID" value="NZ_JAUOZU010000007.1"/>
</dbReference>
<evidence type="ECO:0000313" key="3">
    <source>
        <dbReference type="Proteomes" id="UP001174932"/>
    </source>
</evidence>
<evidence type="ECO:0000313" key="2">
    <source>
        <dbReference type="EMBL" id="MDO6964269.1"/>
    </source>
</evidence>
<gene>
    <name evidence="2" type="ORF">Q4481_09890</name>
</gene>
<accession>A0ABT8YLT2</accession>